<evidence type="ECO:0000313" key="7">
    <source>
        <dbReference type="EMBL" id="TKJ40436.1"/>
    </source>
</evidence>
<evidence type="ECO:0000256" key="1">
    <source>
        <dbReference type="ARBA" id="ARBA00007197"/>
    </source>
</evidence>
<dbReference type="PANTHER" id="PTHR45987:SF4">
    <property type="entry name" value="LARGE RIBOSOMAL SUBUNIT PROTEIN BL12M"/>
    <property type="match status" value="1"/>
</dbReference>
<dbReference type="InterPro" id="IPR008932">
    <property type="entry name" value="Ribosomal_bL12_oligo"/>
</dbReference>
<dbReference type="SUPFAM" id="SSF54736">
    <property type="entry name" value="ClpS-like"/>
    <property type="match status" value="1"/>
</dbReference>
<dbReference type="InterPro" id="IPR036235">
    <property type="entry name" value="Ribosomal_bL12_oligo_N_sf"/>
</dbReference>
<dbReference type="Gene3D" id="3.30.1390.10">
    <property type="match status" value="1"/>
</dbReference>
<dbReference type="PANTHER" id="PTHR45987">
    <property type="entry name" value="39S RIBOSOMAL PROTEIN L12"/>
    <property type="match status" value="1"/>
</dbReference>
<dbReference type="FunFam" id="3.30.1390.10:FF:000001">
    <property type="entry name" value="50S ribosomal protein L7/L12"/>
    <property type="match status" value="1"/>
</dbReference>
<dbReference type="InterPro" id="IPR013823">
    <property type="entry name" value="Ribosomal_bL12_C"/>
</dbReference>
<organism evidence="7 8">
    <name type="scientific">candidate division LCP-89 bacterium B3_LCP</name>
    <dbReference type="NCBI Taxonomy" id="2012998"/>
    <lineage>
        <taxon>Bacteria</taxon>
        <taxon>Pseudomonadati</taxon>
        <taxon>Bacteria division LCP-89</taxon>
    </lineage>
</organism>
<comment type="similarity">
    <text evidence="1 4">Belongs to the bacterial ribosomal protein bL12 family.</text>
</comment>
<dbReference type="GO" id="GO:0006412">
    <property type="term" value="P:translation"/>
    <property type="evidence" value="ECO:0007669"/>
    <property type="project" value="UniProtKB-UniRule"/>
</dbReference>
<dbReference type="HAMAP" id="MF_00368">
    <property type="entry name" value="Ribosomal_bL12"/>
    <property type="match status" value="1"/>
</dbReference>
<comment type="caution">
    <text evidence="7">The sequence shown here is derived from an EMBL/GenBank/DDBJ whole genome shotgun (WGS) entry which is preliminary data.</text>
</comment>
<evidence type="ECO:0000256" key="4">
    <source>
        <dbReference type="HAMAP-Rule" id="MF_00368"/>
    </source>
</evidence>
<evidence type="ECO:0000256" key="3">
    <source>
        <dbReference type="ARBA" id="ARBA00023274"/>
    </source>
</evidence>
<keyword evidence="2 4" id="KW-0689">Ribosomal protein</keyword>
<proteinExistence type="inferred from homology"/>
<keyword evidence="3 4" id="KW-0687">Ribonucleoprotein</keyword>
<name>A0A532UZP6_UNCL8</name>
<dbReference type="InterPro" id="IPR000206">
    <property type="entry name" value="Ribosomal_bL12"/>
</dbReference>
<sequence>MAVEEIIQAIEKMTVLDLVKLKEALEERFGVTAAAPVAMAAPVAGAAAPVEEKTEFEVVLSAIGDKKIQVIKVVRQLTGLGLKEAKEVVDTAPSTVKESATKEEADSIKEKLEAEGATVEFK</sequence>
<feature type="domain" description="Large ribosomal subunit protein bL12 oligomerization" evidence="6">
    <location>
        <begin position="4"/>
        <end position="48"/>
    </location>
</feature>
<gene>
    <name evidence="4" type="primary">rplL</name>
    <name evidence="7" type="ORF">CEE37_08940</name>
</gene>
<comment type="subunit">
    <text evidence="4">Homodimer. Part of the ribosomal stalk of the 50S ribosomal subunit. Forms a multimeric L10(L12)X complex, where L10 forms an elongated spine to which 2 to 4 L12 dimers bind in a sequential fashion. Binds GTP-bound translation factors.</text>
</comment>
<feature type="domain" description="Large ribosomal subunit protein bL12 C-terminal" evidence="5">
    <location>
        <begin position="56"/>
        <end position="122"/>
    </location>
</feature>
<accession>A0A532UZP6</accession>
<dbReference type="AlphaFoldDB" id="A0A532UZP6"/>
<dbReference type="SUPFAM" id="SSF48300">
    <property type="entry name" value="Ribosomal protein L7/12, oligomerisation (N-terminal) domain"/>
    <property type="match status" value="1"/>
</dbReference>
<evidence type="ECO:0000259" key="6">
    <source>
        <dbReference type="Pfam" id="PF16320"/>
    </source>
</evidence>
<dbReference type="EMBL" id="NJBN01000005">
    <property type="protein sequence ID" value="TKJ40436.1"/>
    <property type="molecule type" value="Genomic_DNA"/>
</dbReference>
<reference evidence="7 8" key="1">
    <citation type="submission" date="2017-06" db="EMBL/GenBank/DDBJ databases">
        <title>Novel microbial phyla capable of carbon fixation and sulfur reduction in deep-sea sediments.</title>
        <authorList>
            <person name="Huang J."/>
            <person name="Baker B."/>
            <person name="Wang Y."/>
        </authorList>
    </citation>
    <scope>NUCLEOTIDE SEQUENCE [LARGE SCALE GENOMIC DNA]</scope>
    <source>
        <strain evidence="7">B3_LCP</strain>
    </source>
</reference>
<protein>
    <recommendedName>
        <fullName evidence="4">Large ribosomal subunit protein bL12</fullName>
    </recommendedName>
</protein>
<dbReference type="Pfam" id="PF00542">
    <property type="entry name" value="Ribosomal_L12"/>
    <property type="match status" value="1"/>
</dbReference>
<dbReference type="CDD" id="cd00387">
    <property type="entry name" value="Ribosomal_L7_L12"/>
    <property type="match status" value="1"/>
</dbReference>
<comment type="function">
    <text evidence="4">Forms part of the ribosomal stalk which helps the ribosome interact with GTP-bound translation factors. Is thus essential for accurate translation.</text>
</comment>
<dbReference type="GO" id="GO:0003729">
    <property type="term" value="F:mRNA binding"/>
    <property type="evidence" value="ECO:0007669"/>
    <property type="project" value="TreeGrafter"/>
</dbReference>
<dbReference type="NCBIfam" id="TIGR00855">
    <property type="entry name" value="L12"/>
    <property type="match status" value="1"/>
</dbReference>
<dbReference type="Pfam" id="PF16320">
    <property type="entry name" value="Ribosomal_L12_N"/>
    <property type="match status" value="1"/>
</dbReference>
<dbReference type="Proteomes" id="UP000319619">
    <property type="component" value="Unassembled WGS sequence"/>
</dbReference>
<dbReference type="GO" id="GO:0003735">
    <property type="term" value="F:structural constituent of ribosome"/>
    <property type="evidence" value="ECO:0007669"/>
    <property type="project" value="InterPro"/>
</dbReference>
<dbReference type="InterPro" id="IPR014719">
    <property type="entry name" value="Ribosomal_bL12_C/ClpS-like"/>
</dbReference>
<dbReference type="GO" id="GO:0022625">
    <property type="term" value="C:cytosolic large ribosomal subunit"/>
    <property type="evidence" value="ECO:0007669"/>
    <property type="project" value="TreeGrafter"/>
</dbReference>
<evidence type="ECO:0000259" key="5">
    <source>
        <dbReference type="Pfam" id="PF00542"/>
    </source>
</evidence>
<dbReference type="Gene3D" id="1.20.5.710">
    <property type="entry name" value="Single helix bin"/>
    <property type="match status" value="1"/>
</dbReference>
<evidence type="ECO:0000256" key="2">
    <source>
        <dbReference type="ARBA" id="ARBA00022980"/>
    </source>
</evidence>
<evidence type="ECO:0000313" key="8">
    <source>
        <dbReference type="Proteomes" id="UP000319619"/>
    </source>
</evidence>